<evidence type="ECO:0000313" key="2">
    <source>
        <dbReference type="EMBL" id="GBM72127.1"/>
    </source>
</evidence>
<gene>
    <name evidence="2" type="ORF">AVEN_208232_1</name>
</gene>
<feature type="transmembrane region" description="Helical" evidence="1">
    <location>
        <begin position="54"/>
        <end position="76"/>
    </location>
</feature>
<keyword evidence="1" id="KW-0812">Transmembrane</keyword>
<keyword evidence="1" id="KW-0472">Membrane</keyword>
<comment type="caution">
    <text evidence="2">The sequence shown here is derived from an EMBL/GenBank/DDBJ whole genome shotgun (WGS) entry which is preliminary data.</text>
</comment>
<name>A0A4Y2I305_ARAVE</name>
<dbReference type="EMBL" id="BGPR01105141">
    <property type="protein sequence ID" value="GBM72127.1"/>
    <property type="molecule type" value="Genomic_DNA"/>
</dbReference>
<reference evidence="2 3" key="1">
    <citation type="journal article" date="2019" name="Sci. Rep.">
        <title>Orb-weaving spider Araneus ventricosus genome elucidates the spidroin gene catalogue.</title>
        <authorList>
            <person name="Kono N."/>
            <person name="Nakamura H."/>
            <person name="Ohtoshi R."/>
            <person name="Moran D.A.P."/>
            <person name="Shinohara A."/>
            <person name="Yoshida Y."/>
            <person name="Fujiwara M."/>
            <person name="Mori M."/>
            <person name="Tomita M."/>
            <person name="Arakawa K."/>
        </authorList>
    </citation>
    <scope>NUCLEOTIDE SEQUENCE [LARGE SCALE GENOMIC DNA]</scope>
</reference>
<dbReference type="Proteomes" id="UP000499080">
    <property type="component" value="Unassembled WGS sequence"/>
</dbReference>
<dbReference type="AlphaFoldDB" id="A0A4Y2I305"/>
<keyword evidence="1" id="KW-1133">Transmembrane helix</keyword>
<evidence type="ECO:0000256" key="1">
    <source>
        <dbReference type="SAM" id="Phobius"/>
    </source>
</evidence>
<sequence>MSTDLFVTCILGTLAYPVLRDWVWAYFPVQYFKSANKEPAYKVSSESGRMSTSLFVTCILGTLVLSAVRASVWAYLHLQYFKSANKKLVYHVPSKLVQPFGSDPGTYIYTYIYR</sequence>
<protein>
    <submittedName>
        <fullName evidence="2">Uncharacterized protein</fullName>
    </submittedName>
</protein>
<organism evidence="2 3">
    <name type="scientific">Araneus ventricosus</name>
    <name type="common">Orbweaver spider</name>
    <name type="synonym">Epeira ventricosa</name>
    <dbReference type="NCBI Taxonomy" id="182803"/>
    <lineage>
        <taxon>Eukaryota</taxon>
        <taxon>Metazoa</taxon>
        <taxon>Ecdysozoa</taxon>
        <taxon>Arthropoda</taxon>
        <taxon>Chelicerata</taxon>
        <taxon>Arachnida</taxon>
        <taxon>Araneae</taxon>
        <taxon>Araneomorphae</taxon>
        <taxon>Entelegynae</taxon>
        <taxon>Araneoidea</taxon>
        <taxon>Araneidae</taxon>
        <taxon>Araneus</taxon>
    </lineage>
</organism>
<evidence type="ECO:0000313" key="3">
    <source>
        <dbReference type="Proteomes" id="UP000499080"/>
    </source>
</evidence>
<accession>A0A4Y2I305</accession>
<proteinExistence type="predicted"/>
<keyword evidence="3" id="KW-1185">Reference proteome</keyword>